<dbReference type="Pfam" id="PF02405">
    <property type="entry name" value="MlaE"/>
    <property type="match status" value="1"/>
</dbReference>
<dbReference type="Proteomes" id="UP000018951">
    <property type="component" value="Unassembled WGS sequence"/>
</dbReference>
<reference evidence="2 3" key="1">
    <citation type="journal article" date="2013" name="PLoS ONE">
        <title>Bacterial endosymbiosis in a chordate host: long-term co-evolution and conservation of secondary metabolism.</title>
        <authorList>
            <person name="Kwan J.C."/>
            <person name="Schmidt E.W."/>
        </authorList>
    </citation>
    <scope>NUCLEOTIDE SEQUENCE [LARGE SCALE GENOMIC DNA]</scope>
    <source>
        <strain evidence="3">L6</strain>
    </source>
</reference>
<name>W2V0H3_9RICK</name>
<keyword evidence="1" id="KW-0812">Transmembrane</keyword>
<protein>
    <submittedName>
        <fullName evidence="2">Membrane protein</fullName>
    </submittedName>
</protein>
<dbReference type="InterPro" id="IPR030802">
    <property type="entry name" value="Permease_MalE"/>
</dbReference>
<accession>W2V0H3</accession>
<gene>
    <name evidence="2" type="ORF">P857_1101</name>
</gene>
<comment type="caution">
    <text evidence="2">The sequence shown here is derived from an EMBL/GenBank/DDBJ whole genome shotgun (WGS) entry which is preliminary data.</text>
</comment>
<keyword evidence="3" id="KW-1185">Reference proteome</keyword>
<dbReference type="STRING" id="1401685.P857_1101"/>
<feature type="transmembrane region" description="Helical" evidence="1">
    <location>
        <begin position="50"/>
        <end position="71"/>
    </location>
</feature>
<feature type="transmembrane region" description="Helical" evidence="1">
    <location>
        <begin position="232"/>
        <end position="257"/>
    </location>
</feature>
<dbReference type="PANTHER" id="PTHR30188">
    <property type="entry name" value="ABC TRANSPORTER PERMEASE PROTEIN-RELATED"/>
    <property type="match status" value="1"/>
</dbReference>
<evidence type="ECO:0000256" key="1">
    <source>
        <dbReference type="SAM" id="Phobius"/>
    </source>
</evidence>
<feature type="transmembrane region" description="Helical" evidence="1">
    <location>
        <begin position="201"/>
        <end position="220"/>
    </location>
</feature>
<dbReference type="GO" id="GO:0005548">
    <property type="term" value="F:phospholipid transporter activity"/>
    <property type="evidence" value="ECO:0007669"/>
    <property type="project" value="TreeGrafter"/>
</dbReference>
<feature type="transmembrane region" description="Helical" evidence="1">
    <location>
        <begin position="147"/>
        <end position="170"/>
    </location>
</feature>
<sequence length="258" mass="28446">MLVLLSQIGTLLLSYCSKVGESVIFAGQILKQVIYFRVYYKNLVRDFIEISFYSLVIVALTSTFTGAVLTIHTQLGLEEFSDEKTLSHVVSVSIVRELGPVLIGIIIAAKTVTSTAAEISSMKITEQIDALRSFGISPYTYIIFPRILASSIAFPMLAIVTDIVGIYGSYLTATTQLGYNNYQYAKYCVSAVSFHDLHVGLVKSFIFGMLSSFIGCYYGFFSQRNTNGIAMATTGSIVMSLVIILSADYLITLFFIYE</sequence>
<dbReference type="AlphaFoldDB" id="W2V0H3"/>
<proteinExistence type="predicted"/>
<keyword evidence="1" id="KW-1133">Transmembrane helix</keyword>
<dbReference type="PATRIC" id="fig|1401685.3.peg.333"/>
<dbReference type="GO" id="GO:0043190">
    <property type="term" value="C:ATP-binding cassette (ABC) transporter complex"/>
    <property type="evidence" value="ECO:0007669"/>
    <property type="project" value="InterPro"/>
</dbReference>
<evidence type="ECO:0000313" key="2">
    <source>
        <dbReference type="EMBL" id="ETO91921.1"/>
    </source>
</evidence>
<evidence type="ECO:0000313" key="3">
    <source>
        <dbReference type="Proteomes" id="UP000018951"/>
    </source>
</evidence>
<dbReference type="PANTHER" id="PTHR30188:SF4">
    <property type="entry name" value="PROTEIN TRIGALACTOSYLDIACYLGLYCEROL 1, CHLOROPLASTIC"/>
    <property type="match status" value="1"/>
</dbReference>
<keyword evidence="1" id="KW-0472">Membrane</keyword>
<organism evidence="2 3">
    <name type="scientific">Candidatus Xenolissoclinum pacificiensis L6</name>
    <dbReference type="NCBI Taxonomy" id="1401685"/>
    <lineage>
        <taxon>Bacteria</taxon>
        <taxon>Pseudomonadati</taxon>
        <taxon>Pseudomonadota</taxon>
        <taxon>Alphaproteobacteria</taxon>
        <taxon>Rickettsiales</taxon>
        <taxon>Anaplasmataceae</taxon>
        <taxon>Candidatus Xenolissoclinum</taxon>
    </lineage>
</organism>
<dbReference type="EMBL" id="AXCJ01000001">
    <property type="protein sequence ID" value="ETO91921.1"/>
    <property type="molecule type" value="Genomic_DNA"/>
</dbReference>